<keyword evidence="2" id="KW-1185">Reference proteome</keyword>
<dbReference type="BioCyc" id="JESP1508404:G14D9-13036-MONOMER"/>
<dbReference type="AlphaFoldDB" id="A0A0B5AS20"/>
<name>A0A0B5AS20_9BACL</name>
<reference evidence="1 2" key="1">
    <citation type="submission" date="2014-08" db="EMBL/GenBank/DDBJ databases">
        <title>Complete genome of a marine bacteria Jeotgalibacillus malaysiensis.</title>
        <authorList>
            <person name="Yaakop A.S."/>
            <person name="Chan K.-G."/>
            <person name="Goh K.M."/>
        </authorList>
    </citation>
    <scope>NUCLEOTIDE SEQUENCE [LARGE SCALE GENOMIC DNA]</scope>
    <source>
        <strain evidence="1 2">D5</strain>
        <plasmid evidence="2">Plasmid</plasmid>
    </source>
</reference>
<keyword evidence="1" id="KW-0614">Plasmid</keyword>
<proteinExistence type="predicted"/>
<dbReference type="KEGG" id="jeo:JMA_37520"/>
<dbReference type="Proteomes" id="UP000031449">
    <property type="component" value="Plasmid unnamed"/>
</dbReference>
<dbReference type="HOGENOM" id="CLU_2355962_0_0_9"/>
<geneLocation type="plasmid" evidence="2"/>
<sequence length="96" mass="11092">MMSFWGLELETSKEMVEKVSEFLKNKSEDEINLSGTGVSPYALKEFLSEKGYQEKDFETNGWDWSFTISMENGQEDEILITGTGYTFELKLVRTEL</sequence>
<protein>
    <submittedName>
        <fullName evidence="1">Uncharacterized protein</fullName>
    </submittedName>
</protein>
<evidence type="ECO:0000313" key="1">
    <source>
        <dbReference type="EMBL" id="AJD93070.1"/>
    </source>
</evidence>
<accession>A0A0B5AS20</accession>
<evidence type="ECO:0000313" key="2">
    <source>
        <dbReference type="Proteomes" id="UP000031449"/>
    </source>
</evidence>
<dbReference type="EMBL" id="CP009417">
    <property type="protein sequence ID" value="AJD93070.1"/>
    <property type="molecule type" value="Genomic_DNA"/>
</dbReference>
<gene>
    <name evidence="1" type="ORF">JMA_37520</name>
</gene>
<organism evidence="1 2">
    <name type="scientific">Jeotgalibacillus malaysiensis</name>
    <dbReference type="NCBI Taxonomy" id="1508404"/>
    <lineage>
        <taxon>Bacteria</taxon>
        <taxon>Bacillati</taxon>
        <taxon>Bacillota</taxon>
        <taxon>Bacilli</taxon>
        <taxon>Bacillales</taxon>
        <taxon>Caryophanaceae</taxon>
        <taxon>Jeotgalibacillus</taxon>
    </lineage>
</organism>